<dbReference type="InterPro" id="IPR001764">
    <property type="entry name" value="Glyco_hydro_3_N"/>
</dbReference>
<dbReference type="EC" id="3.2.1.52" evidence="3"/>
<gene>
    <name evidence="8" type="primary">yejJ</name>
    <name evidence="8" type="ORF">Cch01nite_25130</name>
</gene>
<evidence type="ECO:0000259" key="7">
    <source>
        <dbReference type="Pfam" id="PF00933"/>
    </source>
</evidence>
<keyword evidence="9" id="KW-1185">Reference proteome</keyword>
<feature type="transmembrane region" description="Helical" evidence="6">
    <location>
        <begin position="18"/>
        <end position="39"/>
    </location>
</feature>
<evidence type="ECO:0000256" key="2">
    <source>
        <dbReference type="ARBA" id="ARBA00005336"/>
    </source>
</evidence>
<evidence type="ECO:0000256" key="5">
    <source>
        <dbReference type="ARBA" id="ARBA00023295"/>
    </source>
</evidence>
<dbReference type="InterPro" id="IPR036962">
    <property type="entry name" value="Glyco_hydro_3_N_sf"/>
</dbReference>
<dbReference type="GO" id="GO:0005975">
    <property type="term" value="P:carbohydrate metabolic process"/>
    <property type="evidence" value="ECO:0007669"/>
    <property type="project" value="InterPro"/>
</dbReference>
<proteinExistence type="inferred from homology"/>
<comment type="similarity">
    <text evidence="2">Belongs to the glycosyl hydrolase 3 family.</text>
</comment>
<dbReference type="GO" id="GO:0004563">
    <property type="term" value="F:beta-N-acetylhexosaminidase activity"/>
    <property type="evidence" value="ECO:0007669"/>
    <property type="project" value="UniProtKB-EC"/>
</dbReference>
<keyword evidence="6" id="KW-0472">Membrane</keyword>
<keyword evidence="4" id="KW-0378">Hydrolase</keyword>
<dbReference type="Proteomes" id="UP000632740">
    <property type="component" value="Unassembled WGS sequence"/>
</dbReference>
<keyword evidence="6" id="KW-1133">Transmembrane helix</keyword>
<dbReference type="GO" id="GO:0009254">
    <property type="term" value="P:peptidoglycan turnover"/>
    <property type="evidence" value="ECO:0007669"/>
    <property type="project" value="TreeGrafter"/>
</dbReference>
<keyword evidence="6" id="KW-0812">Transmembrane</keyword>
<accession>A0A919U350</accession>
<dbReference type="AlphaFoldDB" id="A0A919U350"/>
<dbReference type="InterPro" id="IPR019800">
    <property type="entry name" value="Glyco_hydro_3_AS"/>
</dbReference>
<evidence type="ECO:0000313" key="9">
    <source>
        <dbReference type="Proteomes" id="UP000632740"/>
    </source>
</evidence>
<name>A0A919U350_9CELL</name>
<dbReference type="PANTHER" id="PTHR30480">
    <property type="entry name" value="BETA-HEXOSAMINIDASE-RELATED"/>
    <property type="match status" value="1"/>
</dbReference>
<evidence type="ECO:0000256" key="4">
    <source>
        <dbReference type="ARBA" id="ARBA00022801"/>
    </source>
</evidence>
<comment type="catalytic activity">
    <reaction evidence="1">
        <text>Hydrolysis of terminal non-reducing N-acetyl-D-hexosamine residues in N-acetyl-beta-D-hexosaminides.</text>
        <dbReference type="EC" id="3.2.1.52"/>
    </reaction>
</comment>
<evidence type="ECO:0000313" key="8">
    <source>
        <dbReference type="EMBL" id="GIG21789.1"/>
    </source>
</evidence>
<comment type="caution">
    <text evidence="8">The sequence shown here is derived from an EMBL/GenBank/DDBJ whole genome shotgun (WGS) entry which is preliminary data.</text>
</comment>
<dbReference type="Gene3D" id="3.20.20.300">
    <property type="entry name" value="Glycoside hydrolase, family 3, N-terminal domain"/>
    <property type="match status" value="1"/>
</dbReference>
<dbReference type="PROSITE" id="PS00775">
    <property type="entry name" value="GLYCOSYL_HYDROL_F3"/>
    <property type="match status" value="1"/>
</dbReference>
<evidence type="ECO:0000256" key="1">
    <source>
        <dbReference type="ARBA" id="ARBA00001231"/>
    </source>
</evidence>
<dbReference type="InterPro" id="IPR017853">
    <property type="entry name" value="GH"/>
</dbReference>
<feature type="domain" description="Glycoside hydrolase family 3 N-terminal" evidence="7">
    <location>
        <begin position="73"/>
        <end position="401"/>
    </location>
</feature>
<evidence type="ECO:0000256" key="6">
    <source>
        <dbReference type="SAM" id="Phobius"/>
    </source>
</evidence>
<evidence type="ECO:0000256" key="3">
    <source>
        <dbReference type="ARBA" id="ARBA00012663"/>
    </source>
</evidence>
<dbReference type="SUPFAM" id="SSF51445">
    <property type="entry name" value="(Trans)glycosidases"/>
    <property type="match status" value="1"/>
</dbReference>
<organism evidence="8 9">
    <name type="scientific">Cellulomonas chitinilytica</name>
    <dbReference type="NCBI Taxonomy" id="398759"/>
    <lineage>
        <taxon>Bacteria</taxon>
        <taxon>Bacillati</taxon>
        <taxon>Actinomycetota</taxon>
        <taxon>Actinomycetes</taxon>
        <taxon>Micrococcales</taxon>
        <taxon>Cellulomonadaceae</taxon>
        <taxon>Cellulomonas</taxon>
    </lineage>
</organism>
<keyword evidence="5" id="KW-0326">Glycosidase</keyword>
<dbReference type="PANTHER" id="PTHR30480:SF13">
    <property type="entry name" value="BETA-HEXOSAMINIDASE"/>
    <property type="match status" value="1"/>
</dbReference>
<reference evidence="8" key="1">
    <citation type="submission" date="2021-01" db="EMBL/GenBank/DDBJ databases">
        <title>Whole genome shotgun sequence of Cellulomonas chitinilytica NBRC 110799.</title>
        <authorList>
            <person name="Komaki H."/>
            <person name="Tamura T."/>
        </authorList>
    </citation>
    <scope>NUCLEOTIDE SEQUENCE</scope>
    <source>
        <strain evidence="8">NBRC 110799</strain>
    </source>
</reference>
<protein>
    <recommendedName>
        <fullName evidence="3">beta-N-acetylhexosaminidase</fullName>
        <ecNumber evidence="3">3.2.1.52</ecNumber>
    </recommendedName>
</protein>
<dbReference type="Pfam" id="PF00933">
    <property type="entry name" value="Glyco_hydro_3"/>
    <property type="match status" value="1"/>
</dbReference>
<sequence>MSVTPEHARGGRRSATGWVVVTGILVLLGASAVAVWFALRPVEGGGPAPVVPGAPTPEPTPSPSDDAWAGWSLEEQVGQVFMVGVDVASPQQVSTDAIRQDHVGNLFLQNRTHAGAAPTRTLVDSFTALVSDATTHGTPLLVATDQEGGQVQVLQGPGFSTIPAAVDQAQLDPADLRAQATTWGGELAGVGVDLNLAPVMDLVPDQATAGSNPPVGALGRSYGFTPGTVTSHANAFADGMRAAGVDVAIKHFPGLGRVTEDTDSADGVTDTVTTRDDASVDVFRSGIEAGAECVMVSTAVYSRIDPGTPAAFSSTVVGGMLRGDLGFDGLVVTDDLSGAEQVAAWSPGDRAVLALDAGVDLVLVSKDPTVAHAMVTAVLGRARADAAFRAKVEAAARRVLETKGQWPPGP</sequence>
<dbReference type="InterPro" id="IPR050226">
    <property type="entry name" value="NagZ_Beta-hexosaminidase"/>
</dbReference>
<dbReference type="EMBL" id="BONK01000008">
    <property type="protein sequence ID" value="GIG21789.1"/>
    <property type="molecule type" value="Genomic_DNA"/>
</dbReference>